<feature type="region of interest" description="Disordered" evidence="1">
    <location>
        <begin position="118"/>
        <end position="142"/>
    </location>
</feature>
<evidence type="ECO:0000313" key="2">
    <source>
        <dbReference type="EMBL" id="GAA4265259.1"/>
    </source>
</evidence>
<comment type="caution">
    <text evidence="2">The sequence shown here is derived from an EMBL/GenBank/DDBJ whole genome shotgun (WGS) entry which is preliminary data.</text>
</comment>
<reference evidence="3" key="1">
    <citation type="journal article" date="2019" name="Int. J. Syst. Evol. Microbiol.">
        <title>The Global Catalogue of Microorganisms (GCM) 10K type strain sequencing project: providing services to taxonomists for standard genome sequencing and annotation.</title>
        <authorList>
            <consortium name="The Broad Institute Genomics Platform"/>
            <consortium name="The Broad Institute Genome Sequencing Center for Infectious Disease"/>
            <person name="Wu L."/>
            <person name="Ma J."/>
        </authorList>
    </citation>
    <scope>NUCLEOTIDE SEQUENCE [LARGE SCALE GENOMIC DNA]</scope>
    <source>
        <strain evidence="3">JCM 17442</strain>
    </source>
</reference>
<protein>
    <recommendedName>
        <fullName evidence="4">Anti-sigma factor</fullName>
    </recommendedName>
</protein>
<dbReference type="EMBL" id="BAABAU010000001">
    <property type="protein sequence ID" value="GAA4265259.1"/>
    <property type="molecule type" value="Genomic_DNA"/>
</dbReference>
<accession>A0ABP8DZ53</accession>
<proteinExistence type="predicted"/>
<evidence type="ECO:0008006" key="4">
    <source>
        <dbReference type="Google" id="ProtNLM"/>
    </source>
</evidence>
<feature type="region of interest" description="Disordered" evidence="1">
    <location>
        <begin position="47"/>
        <end position="72"/>
    </location>
</feature>
<evidence type="ECO:0000256" key="1">
    <source>
        <dbReference type="SAM" id="MobiDB-lite"/>
    </source>
</evidence>
<dbReference type="Proteomes" id="UP001501594">
    <property type="component" value="Unassembled WGS sequence"/>
</dbReference>
<dbReference type="RefSeq" id="WP_344793799.1">
    <property type="nucleotide sequence ID" value="NZ_BAABAU010000001.1"/>
</dbReference>
<feature type="compositionally biased region" description="Low complexity" evidence="1">
    <location>
        <begin position="1"/>
        <end position="13"/>
    </location>
</feature>
<gene>
    <name evidence="2" type="ORF">GCM10022256_08710</name>
</gene>
<organism evidence="2 3">
    <name type="scientific">Frondihabitans peucedani</name>
    <dbReference type="NCBI Taxonomy" id="598626"/>
    <lineage>
        <taxon>Bacteria</taxon>
        <taxon>Bacillati</taxon>
        <taxon>Actinomycetota</taxon>
        <taxon>Actinomycetes</taxon>
        <taxon>Micrococcales</taxon>
        <taxon>Microbacteriaceae</taxon>
        <taxon>Frondihabitans</taxon>
    </lineage>
</organism>
<evidence type="ECO:0000313" key="3">
    <source>
        <dbReference type="Proteomes" id="UP001501594"/>
    </source>
</evidence>
<feature type="compositionally biased region" description="Polar residues" evidence="1">
    <location>
        <begin position="133"/>
        <end position="142"/>
    </location>
</feature>
<name>A0ABP8DZ53_9MICO</name>
<keyword evidence="3" id="KW-1185">Reference proteome</keyword>
<feature type="region of interest" description="Disordered" evidence="1">
    <location>
        <begin position="1"/>
        <end position="20"/>
    </location>
</feature>
<sequence>MGGLTGASSPRGSAARDDRRRALEARLYGGEPVTSEELAELRSLVAPRTSGSFERGADPAPDLLDDSDLSDAEPTRAVAEPVRFRPGRAWLAAAAVAVVVAGLAGAGVSASIAAAGARAGSGAGEETPVPTRGASSPATGITSGAVADALGEEYFDQPQSPGDRPDVVLPAIDPSTTRRVLAQWGQQDGEAGVWVARGRDHSFCLIMSVGSTRGASSCTPLKDAAATGVRLDLVTAGGGSITATWNLAAGLLELSPFPASDTTDSITPPPVATPAP</sequence>